<geneLocation type="mitochondrion" evidence="14"/>
<gene>
    <name evidence="14" type="primary">atp8</name>
</gene>
<keyword evidence="7 13" id="KW-1133">Transmembrane helix</keyword>
<dbReference type="InterPro" id="IPR050635">
    <property type="entry name" value="ATPase_protein_8"/>
</dbReference>
<evidence type="ECO:0000256" key="5">
    <source>
        <dbReference type="ARBA" id="ARBA00022692"/>
    </source>
</evidence>
<dbReference type="CTD" id="4509"/>
<feature type="transmembrane region" description="Helical" evidence="13">
    <location>
        <begin position="12"/>
        <end position="34"/>
    </location>
</feature>
<keyword evidence="5 12" id="KW-0812">Transmembrane</keyword>
<dbReference type="RefSeq" id="YP_004327606.1">
    <property type="nucleotide sequence ID" value="NC_015305.1"/>
</dbReference>
<evidence type="ECO:0000256" key="10">
    <source>
        <dbReference type="ARBA" id="ARBA00023136"/>
    </source>
</evidence>
<dbReference type="InterPro" id="IPR001421">
    <property type="entry name" value="ATP8_metazoa"/>
</dbReference>
<dbReference type="PANTHER" id="PTHR39937">
    <property type="entry name" value="ATP SYNTHASE PROTEIN 8"/>
    <property type="match status" value="1"/>
</dbReference>
<evidence type="ECO:0000256" key="9">
    <source>
        <dbReference type="ARBA" id="ARBA00023128"/>
    </source>
</evidence>
<organism evidence="14">
    <name type="scientific">Odorrana ishikawae</name>
    <name type="common">Ishikawa's frog</name>
    <name type="synonym">Rana ishikawae</name>
    <dbReference type="NCBI Taxonomy" id="310659"/>
    <lineage>
        <taxon>Eukaryota</taxon>
        <taxon>Metazoa</taxon>
        <taxon>Chordata</taxon>
        <taxon>Craniata</taxon>
        <taxon>Vertebrata</taxon>
        <taxon>Euteleostomi</taxon>
        <taxon>Amphibia</taxon>
        <taxon>Batrachia</taxon>
        <taxon>Anura</taxon>
        <taxon>Neobatrachia</taxon>
        <taxon>Ranoidea</taxon>
        <taxon>Ranidae</taxon>
        <taxon>Odorrana</taxon>
    </lineage>
</organism>
<keyword evidence="9 12" id="KW-0496">Mitochondrion</keyword>
<dbReference type="AlphaFoldDB" id="D7UPS4"/>
<evidence type="ECO:0000256" key="6">
    <source>
        <dbReference type="ARBA" id="ARBA00022781"/>
    </source>
</evidence>
<keyword evidence="10 13" id="KW-0472">Membrane</keyword>
<dbReference type="GO" id="GO:0015078">
    <property type="term" value="F:proton transmembrane transporter activity"/>
    <property type="evidence" value="ECO:0007669"/>
    <property type="project" value="InterPro"/>
</dbReference>
<dbReference type="EMBL" id="AB511282">
    <property type="protein sequence ID" value="BAJ10917.1"/>
    <property type="molecule type" value="Genomic_DNA"/>
</dbReference>
<comment type="similarity">
    <text evidence="2 12">Belongs to the ATPase protein 8 family.</text>
</comment>
<keyword evidence="6 12" id="KW-0375">Hydrogen ion transport</keyword>
<evidence type="ECO:0000256" key="4">
    <source>
        <dbReference type="ARBA" id="ARBA00022547"/>
    </source>
</evidence>
<protein>
    <recommendedName>
        <fullName evidence="12">ATP synthase complex subunit 8</fullName>
    </recommendedName>
</protein>
<sequence>MPQLDPVPWFCYLLITWLIFMLLAPNKIMAYVSLNKLNTKKAKMISPQTWTWTWQ</sequence>
<keyword evidence="8 12" id="KW-0406">Ion transport</keyword>
<evidence type="ECO:0000256" key="3">
    <source>
        <dbReference type="ARBA" id="ARBA00022448"/>
    </source>
</evidence>
<keyword evidence="4 12" id="KW-0138">CF(0)</keyword>
<evidence type="ECO:0000256" key="7">
    <source>
        <dbReference type="ARBA" id="ARBA00022989"/>
    </source>
</evidence>
<evidence type="ECO:0000313" key="14">
    <source>
        <dbReference type="EMBL" id="BAJ10917.1"/>
    </source>
</evidence>
<evidence type="ECO:0000256" key="8">
    <source>
        <dbReference type="ARBA" id="ARBA00023065"/>
    </source>
</evidence>
<dbReference type="GO" id="GO:0045259">
    <property type="term" value="C:proton-transporting ATP synthase complex"/>
    <property type="evidence" value="ECO:0007669"/>
    <property type="project" value="UniProtKB-KW"/>
</dbReference>
<name>D7UPS4_ODOIS</name>
<evidence type="ECO:0000256" key="2">
    <source>
        <dbReference type="ARBA" id="ARBA00008892"/>
    </source>
</evidence>
<dbReference type="GeneID" id="10351843"/>
<dbReference type="GO" id="GO:0031966">
    <property type="term" value="C:mitochondrial membrane"/>
    <property type="evidence" value="ECO:0007669"/>
    <property type="project" value="UniProtKB-SubCell"/>
</dbReference>
<evidence type="ECO:0000256" key="12">
    <source>
        <dbReference type="RuleBase" id="RU003661"/>
    </source>
</evidence>
<comment type="subcellular location">
    <subcellularLocation>
        <location evidence="1 12">Mitochondrion membrane</location>
        <topology evidence="1 12">Single-pass membrane protein</topology>
    </subcellularLocation>
</comment>
<proteinExistence type="inferred from homology"/>
<dbReference type="PANTHER" id="PTHR39937:SF1">
    <property type="entry name" value="ATP SYNTHASE PROTEIN 8"/>
    <property type="match status" value="1"/>
</dbReference>
<keyword evidence="3 12" id="KW-0813">Transport</keyword>
<accession>D7UPS4</accession>
<dbReference type="Pfam" id="PF00895">
    <property type="entry name" value="ATP-synt_8"/>
    <property type="match status" value="1"/>
</dbReference>
<evidence type="ECO:0000256" key="1">
    <source>
        <dbReference type="ARBA" id="ARBA00004304"/>
    </source>
</evidence>
<reference evidence="14" key="1">
    <citation type="journal article" date="2010" name="Mol. Phylogenet. Evol.">
        <title>Complete mitochondrial DNA sequence of the endangered frog Odorrana ishikawae (family Ranidae) and unexpected diversity of mt gene arrangements in ranids.</title>
        <authorList>
            <person name="Kurabayashi A."/>
            <person name="Yoshikawa N."/>
            <person name="Satoh N."/>
            <person name="Hayashi Y."/>
            <person name="Ohmi S."/>
            <person name="Fujii T."/>
            <person name="Sumida M."/>
        </authorList>
    </citation>
    <scope>NUCLEOTIDE SEQUENCE</scope>
    <source>
        <strain evidence="14">IABHU-5275</strain>
    </source>
</reference>
<evidence type="ECO:0000256" key="13">
    <source>
        <dbReference type="SAM" id="Phobius"/>
    </source>
</evidence>
<evidence type="ECO:0000256" key="11">
    <source>
        <dbReference type="ARBA" id="ARBA00023310"/>
    </source>
</evidence>
<keyword evidence="11" id="KW-0066">ATP synthesis</keyword>
<dbReference type="GO" id="GO:0015986">
    <property type="term" value="P:proton motive force-driven ATP synthesis"/>
    <property type="evidence" value="ECO:0007669"/>
    <property type="project" value="InterPro"/>
</dbReference>